<dbReference type="EMBL" id="MN079105">
    <property type="protein sequence ID" value="QEA05617.1"/>
    <property type="molecule type" value="Genomic_DNA"/>
</dbReference>
<evidence type="ECO:0000313" key="9">
    <source>
        <dbReference type="EMBL" id="QEA05617.1"/>
    </source>
</evidence>
<dbReference type="PANTHER" id="PTHR11712:SF336">
    <property type="entry name" value="3-OXOACYL-[ACYL-CARRIER-PROTEIN] SYNTHASE, MITOCHONDRIAL"/>
    <property type="match status" value="1"/>
</dbReference>
<keyword evidence="4" id="KW-0276">Fatty acid metabolism</keyword>
<dbReference type="Gene3D" id="3.40.47.10">
    <property type="match status" value="1"/>
</dbReference>
<dbReference type="CDD" id="cd00834">
    <property type="entry name" value="KAS_I_II"/>
    <property type="match status" value="1"/>
</dbReference>
<proteinExistence type="inferred from homology"/>
<dbReference type="EC" id="2.3.1.179" evidence="9"/>
<dbReference type="InterPro" id="IPR016039">
    <property type="entry name" value="Thiolase-like"/>
</dbReference>
<dbReference type="SMART" id="SM00825">
    <property type="entry name" value="PKS_KS"/>
    <property type="match status" value="1"/>
</dbReference>
<dbReference type="NCBIfam" id="TIGR03150">
    <property type="entry name" value="fabF"/>
    <property type="match status" value="1"/>
</dbReference>
<dbReference type="InterPro" id="IPR000794">
    <property type="entry name" value="Beta-ketoacyl_synthase"/>
</dbReference>
<sequence length="413" mass="42890">MSRRRVVVTGLGMISPVGNTLEGAWENVLAGRSGIGPVEGFDASAFSVRFGGEVRDFEVSDYLSRKEARKMDPFIHYGIAASVDAVRDSGLEINESNAERVGVSVGSGIGGISAIEKGHEAYLGGGPRKISPFFIPSAIINMISGNLSVLLGLKGPNVATVTACTTGTHNIGQAARIIAYGDADVMIAGGAEFATTPTGLGGFAAAKALSTRNDDPQGASRPWDRSRDGFVLGDGAGVLVLEDYEHAVARGARIYAEVAGFGMSGDAHHMTQPPADGEGARRCMTNALRDAGMNPDEIDYVNAHGTSTPLGDRAEAIAMRGTFGEHTPKVAVTSTKSMTGHLLGAAGGVEAVFSVLTLRDGVIPPTINLDDPEEDLGIDIVSGGARERDVRGVLSNSFGFGGTNGTVIFRRID</sequence>
<dbReference type="InterPro" id="IPR014030">
    <property type="entry name" value="Ketoacyl_synth_N"/>
</dbReference>
<dbReference type="Pfam" id="PF02801">
    <property type="entry name" value="Ketoacyl-synt_C"/>
    <property type="match status" value="1"/>
</dbReference>
<dbReference type="Pfam" id="PF00109">
    <property type="entry name" value="ketoacyl-synt"/>
    <property type="match status" value="1"/>
</dbReference>
<comment type="similarity">
    <text evidence="1">Belongs to the thiolase-like superfamily. Beta-ketoacyl-ACP synthases family.</text>
</comment>
<dbReference type="SUPFAM" id="SSF53901">
    <property type="entry name" value="Thiolase-like"/>
    <property type="match status" value="2"/>
</dbReference>
<evidence type="ECO:0000259" key="8">
    <source>
        <dbReference type="PROSITE" id="PS52004"/>
    </source>
</evidence>
<dbReference type="GO" id="GO:0006633">
    <property type="term" value="P:fatty acid biosynthetic process"/>
    <property type="evidence" value="ECO:0007669"/>
    <property type="project" value="UniProtKB-KW"/>
</dbReference>
<dbReference type="InterPro" id="IPR020841">
    <property type="entry name" value="PKS_Beta-ketoAc_synthase_dom"/>
</dbReference>
<reference evidence="9" key="1">
    <citation type="submission" date="2019-06" db="EMBL/GenBank/DDBJ databases">
        <authorList>
            <person name="Murdoch R.W."/>
            <person name="Fathepure B."/>
        </authorList>
    </citation>
    <scope>NUCLEOTIDE SEQUENCE</scope>
</reference>
<dbReference type="InterPro" id="IPR014031">
    <property type="entry name" value="Ketoacyl_synth_C"/>
</dbReference>
<dbReference type="PIRSF" id="PIRSF000447">
    <property type="entry name" value="KAS_II"/>
    <property type="match status" value="1"/>
</dbReference>
<evidence type="ECO:0000256" key="4">
    <source>
        <dbReference type="ARBA" id="ARBA00022832"/>
    </source>
</evidence>
<protein>
    <submittedName>
        <fullName evidence="9">3-oxoacyl-[acyl-carrier-protein] synthase 2</fullName>
        <ecNumber evidence="9">2.3.1.179</ecNumber>
    </submittedName>
</protein>
<dbReference type="FunFam" id="3.40.47.10:FF:000009">
    <property type="entry name" value="3-oxoacyl-[acyl-carrier-protein] synthase 2"/>
    <property type="match status" value="1"/>
</dbReference>
<evidence type="ECO:0000256" key="7">
    <source>
        <dbReference type="ARBA" id="ARBA00023315"/>
    </source>
</evidence>
<organism evidence="9">
    <name type="scientific">uncultured organism</name>
    <dbReference type="NCBI Taxonomy" id="155900"/>
    <lineage>
        <taxon>unclassified sequences</taxon>
        <taxon>environmental samples</taxon>
    </lineage>
</organism>
<evidence type="ECO:0000256" key="2">
    <source>
        <dbReference type="ARBA" id="ARBA00022516"/>
    </source>
</evidence>
<keyword evidence="3 9" id="KW-0808">Transferase</keyword>
<dbReference type="InterPro" id="IPR018201">
    <property type="entry name" value="Ketoacyl_synth_AS"/>
</dbReference>
<dbReference type="PROSITE" id="PS00606">
    <property type="entry name" value="KS3_1"/>
    <property type="match status" value="1"/>
</dbReference>
<evidence type="ECO:0000256" key="6">
    <source>
        <dbReference type="ARBA" id="ARBA00023160"/>
    </source>
</evidence>
<feature type="domain" description="Ketosynthase family 3 (KS3)" evidence="8">
    <location>
        <begin position="3"/>
        <end position="411"/>
    </location>
</feature>
<dbReference type="NCBIfam" id="NF005589">
    <property type="entry name" value="PRK07314.1"/>
    <property type="match status" value="1"/>
</dbReference>
<dbReference type="PROSITE" id="PS52004">
    <property type="entry name" value="KS3_2"/>
    <property type="match status" value="1"/>
</dbReference>
<dbReference type="NCBIfam" id="NF004970">
    <property type="entry name" value="PRK06333.1"/>
    <property type="match status" value="1"/>
</dbReference>
<evidence type="ECO:0000256" key="5">
    <source>
        <dbReference type="ARBA" id="ARBA00023098"/>
    </source>
</evidence>
<dbReference type="AlphaFoldDB" id="A0A5B8RG02"/>
<keyword evidence="5" id="KW-0443">Lipid metabolism</keyword>
<keyword evidence="2" id="KW-0444">Lipid biosynthesis</keyword>
<accession>A0A5B8RG02</accession>
<evidence type="ECO:0000256" key="3">
    <source>
        <dbReference type="ARBA" id="ARBA00022679"/>
    </source>
</evidence>
<dbReference type="GO" id="GO:0004315">
    <property type="term" value="F:3-oxoacyl-[acyl-carrier-protein] synthase activity"/>
    <property type="evidence" value="ECO:0007669"/>
    <property type="project" value="UniProtKB-EC"/>
</dbReference>
<dbReference type="InterPro" id="IPR017568">
    <property type="entry name" value="3-oxoacyl-ACP_synth-2"/>
</dbReference>
<evidence type="ECO:0000256" key="1">
    <source>
        <dbReference type="ARBA" id="ARBA00008467"/>
    </source>
</evidence>
<name>A0A5B8RG02_9ZZZZ</name>
<gene>
    <name evidence="9" type="primary">fabF_2</name>
    <name evidence="9" type="ORF">KBTEX_01940</name>
</gene>
<dbReference type="PANTHER" id="PTHR11712">
    <property type="entry name" value="POLYKETIDE SYNTHASE-RELATED"/>
    <property type="match status" value="1"/>
</dbReference>
<keyword evidence="7 9" id="KW-0012">Acyltransferase</keyword>
<keyword evidence="6" id="KW-0275">Fatty acid biosynthesis</keyword>